<evidence type="ECO:0000256" key="1">
    <source>
        <dbReference type="SAM" id="MobiDB-lite"/>
    </source>
</evidence>
<dbReference type="OrthoDB" id="6008970at2"/>
<evidence type="ECO:0000313" key="3">
    <source>
        <dbReference type="EMBL" id="AWV06003.1"/>
    </source>
</evidence>
<keyword evidence="2" id="KW-0732">Signal</keyword>
<dbReference type="EMBL" id="CP029843">
    <property type="protein sequence ID" value="AWV06003.1"/>
    <property type="molecule type" value="Genomic_DNA"/>
</dbReference>
<reference evidence="3 4" key="1">
    <citation type="submission" date="2018-05" db="EMBL/GenBank/DDBJ databases">
        <title>The complete genome of Lysobacter maris HZ9B, a marine bacterium antagonistic against terrestrial plant pathogens.</title>
        <authorList>
            <person name="Zhang X.-Q."/>
        </authorList>
    </citation>
    <scope>NUCLEOTIDE SEQUENCE [LARGE SCALE GENOMIC DNA]</scope>
    <source>
        <strain evidence="3 4">HZ9B</strain>
    </source>
</reference>
<sequence length="165" mass="16364">MMRHRSTYAVAAALVATLAVAGCKKDEQPAPEASAPPPAPTLEPAAPAAPAAATASVTGVELGTAVGADMNVTSPTTTFAPGDTIIAAVSTATSDPNATVNGSLGASLAFGGETVVTQEPKTVAFAGKGVTNFEFNKPDGWPAGSYTLDVTLDGASVASRDFEVK</sequence>
<gene>
    <name evidence="3" type="ORF">C9I47_0278</name>
</gene>
<dbReference type="KEGG" id="lmb:C9I47_0278"/>
<protein>
    <recommendedName>
        <fullName evidence="5">Lipoprotein</fullName>
    </recommendedName>
</protein>
<evidence type="ECO:0000313" key="4">
    <source>
        <dbReference type="Proteomes" id="UP000249447"/>
    </source>
</evidence>
<evidence type="ECO:0008006" key="5">
    <source>
        <dbReference type="Google" id="ProtNLM"/>
    </source>
</evidence>
<evidence type="ECO:0000256" key="2">
    <source>
        <dbReference type="SAM" id="SignalP"/>
    </source>
</evidence>
<organism evidence="3 4">
    <name type="scientific">Marilutibacter maris</name>
    <dbReference type="NCBI Taxonomy" id="1605891"/>
    <lineage>
        <taxon>Bacteria</taxon>
        <taxon>Pseudomonadati</taxon>
        <taxon>Pseudomonadota</taxon>
        <taxon>Gammaproteobacteria</taxon>
        <taxon>Lysobacterales</taxon>
        <taxon>Lysobacteraceae</taxon>
        <taxon>Marilutibacter</taxon>
    </lineage>
</organism>
<keyword evidence="4" id="KW-1185">Reference proteome</keyword>
<dbReference type="RefSeq" id="WP_111265188.1">
    <property type="nucleotide sequence ID" value="NZ_CP029843.1"/>
</dbReference>
<dbReference type="Proteomes" id="UP000249447">
    <property type="component" value="Chromosome"/>
</dbReference>
<dbReference type="AlphaFoldDB" id="A0A2U9T0Q3"/>
<dbReference type="PROSITE" id="PS51257">
    <property type="entry name" value="PROKAR_LIPOPROTEIN"/>
    <property type="match status" value="1"/>
</dbReference>
<name>A0A2U9T0Q3_9GAMM</name>
<proteinExistence type="predicted"/>
<feature type="region of interest" description="Disordered" evidence="1">
    <location>
        <begin position="27"/>
        <end position="50"/>
    </location>
</feature>
<accession>A0A2U9T0Q3</accession>
<feature type="chain" id="PRO_5016063911" description="Lipoprotein" evidence="2">
    <location>
        <begin position="22"/>
        <end position="165"/>
    </location>
</feature>
<feature type="signal peptide" evidence="2">
    <location>
        <begin position="1"/>
        <end position="21"/>
    </location>
</feature>